<evidence type="ECO:0000313" key="2">
    <source>
        <dbReference type="Proteomes" id="UP000824881"/>
    </source>
</evidence>
<dbReference type="Proteomes" id="UP000824881">
    <property type="component" value="Unassembled WGS sequence"/>
</dbReference>
<name>A0ACB7ITT2_PLECO</name>
<sequence length="876" mass="96484">MADSDDFLFDDVELDDSTLAALDEAEKTYFSNTSTVVHPTTPPTPPPAKRLKTAHRVATRQIDRTASLDNVEDLPDISIQEDGTYGLGPTPPDSDVRRRLGVSVTSQQRPVQQEYSPQPARAPYANTVASSSHAKPQSARTLAPVPPTRYVQHEQQIGMEELQTQIEELQRQQAQMQAELQQAVDAKLTKEGEVSVLRKAMEKTSRDHSAELSKLRAAKEEADAKQRKTQQAMREEMESLKTQFIFKQQEQLSAMPSLKAPSSVRSKKIANMPSSTPLHPLSQAGAWNRDGSNVAGPSNKIFETPRRPRHMPSTQRLTPKRLQPPKSPEKMRQTAMLPGFENAFMPSSPVAKTQIQSNRKGKQKAIDLLKDDSDGVVERDGLDLWERADAVIPPFPLARAARSEAGDMDVDIQSARPTEALFDVPMSDEVAADVPSVVEERLDDVKPFDWSAELSRIVSTHTAISSTVLTLQVLMGVNFPPTLVNQSVDRYRAACAVVLRSLAINTGSMAFHEVLETVLCAFIDMIYVLVSANLVPPLATLLDLITLLDFSLPNVSNVLLAQQSEDPDRPTILVHLKAIITQYLRPAVQVEEKMLLARGTIGLLEALCWNVSEESTTRMSVIASDSDMIPILLDRSQPNDVLSQTIRFLALLATHDALRRVLLTVPPDAPANTIPLVERTSTYLVDQREGPEADYSRTSLICFFGTLATTIDCASILAASPVLVPALISYVANLVSPIWEDDKKYLDNPSLADCVIRTLGDTLCLLHHLVFSTQPPLDLLLKLQQAPPRYFNGANHVFIVAFGRLSYADPPSWMNKTTVIALERVIDMAKDLLEHVVDGPEGDAIWEVYQGNFDNASETDEGDMEAQLLGTAPSGA</sequence>
<gene>
    <name evidence="1" type="ORF">CCMSSC00406_0002374</name>
</gene>
<dbReference type="EMBL" id="WQMT02000007">
    <property type="protein sequence ID" value="KAG9221026.1"/>
    <property type="molecule type" value="Genomic_DNA"/>
</dbReference>
<protein>
    <submittedName>
        <fullName evidence="1">Uncharacterized protein</fullName>
    </submittedName>
</protein>
<evidence type="ECO:0000313" key="1">
    <source>
        <dbReference type="EMBL" id="KAG9221026.1"/>
    </source>
</evidence>
<proteinExistence type="predicted"/>
<accession>A0ACB7ITT2</accession>
<reference evidence="1 2" key="1">
    <citation type="journal article" date="2021" name="Appl. Environ. Microbiol.">
        <title>Genetic linkage and physical mapping for an oyster mushroom Pleurotus cornucopiae and QTL analysis for the trait cap color.</title>
        <authorList>
            <person name="Zhang Y."/>
            <person name="Gao W."/>
            <person name="Sonnenberg A."/>
            <person name="Chen Q."/>
            <person name="Zhang J."/>
            <person name="Huang C."/>
        </authorList>
    </citation>
    <scope>NUCLEOTIDE SEQUENCE [LARGE SCALE GENOMIC DNA]</scope>
    <source>
        <strain evidence="1">CCMSSC00406</strain>
    </source>
</reference>
<keyword evidence="2" id="KW-1185">Reference proteome</keyword>
<comment type="caution">
    <text evidence="1">The sequence shown here is derived from an EMBL/GenBank/DDBJ whole genome shotgun (WGS) entry which is preliminary data.</text>
</comment>
<organism evidence="1 2">
    <name type="scientific">Pleurotus cornucopiae</name>
    <name type="common">Cornucopia mushroom</name>
    <dbReference type="NCBI Taxonomy" id="5321"/>
    <lineage>
        <taxon>Eukaryota</taxon>
        <taxon>Fungi</taxon>
        <taxon>Dikarya</taxon>
        <taxon>Basidiomycota</taxon>
        <taxon>Agaricomycotina</taxon>
        <taxon>Agaricomycetes</taxon>
        <taxon>Agaricomycetidae</taxon>
        <taxon>Agaricales</taxon>
        <taxon>Pleurotineae</taxon>
        <taxon>Pleurotaceae</taxon>
        <taxon>Pleurotus</taxon>
    </lineage>
</organism>